<dbReference type="CDD" id="cd00067">
    <property type="entry name" value="GAL4"/>
    <property type="match status" value="1"/>
</dbReference>
<dbReference type="STRING" id="230819.A0A5C3KQQ5"/>
<evidence type="ECO:0000256" key="2">
    <source>
        <dbReference type="ARBA" id="ARBA00023242"/>
    </source>
</evidence>
<dbReference type="Gene3D" id="4.10.240.10">
    <property type="entry name" value="Zn(2)-C6 fungal-type DNA-binding domain"/>
    <property type="match status" value="1"/>
</dbReference>
<dbReference type="Pfam" id="PF00172">
    <property type="entry name" value="Zn_clus"/>
    <property type="match status" value="1"/>
</dbReference>
<reference evidence="5 6" key="1">
    <citation type="journal article" date="2019" name="Nat. Ecol. Evol.">
        <title>Megaphylogeny resolves global patterns of mushroom evolution.</title>
        <authorList>
            <person name="Varga T."/>
            <person name="Krizsan K."/>
            <person name="Foldi C."/>
            <person name="Dima B."/>
            <person name="Sanchez-Garcia M."/>
            <person name="Sanchez-Ramirez S."/>
            <person name="Szollosi G.J."/>
            <person name="Szarkandi J.G."/>
            <person name="Papp V."/>
            <person name="Albert L."/>
            <person name="Andreopoulos W."/>
            <person name="Angelini C."/>
            <person name="Antonin V."/>
            <person name="Barry K.W."/>
            <person name="Bougher N.L."/>
            <person name="Buchanan P."/>
            <person name="Buyck B."/>
            <person name="Bense V."/>
            <person name="Catcheside P."/>
            <person name="Chovatia M."/>
            <person name="Cooper J."/>
            <person name="Damon W."/>
            <person name="Desjardin D."/>
            <person name="Finy P."/>
            <person name="Geml J."/>
            <person name="Haridas S."/>
            <person name="Hughes K."/>
            <person name="Justo A."/>
            <person name="Karasinski D."/>
            <person name="Kautmanova I."/>
            <person name="Kiss B."/>
            <person name="Kocsube S."/>
            <person name="Kotiranta H."/>
            <person name="LaButti K.M."/>
            <person name="Lechner B.E."/>
            <person name="Liimatainen K."/>
            <person name="Lipzen A."/>
            <person name="Lukacs Z."/>
            <person name="Mihaltcheva S."/>
            <person name="Morgado L.N."/>
            <person name="Niskanen T."/>
            <person name="Noordeloos M.E."/>
            <person name="Ohm R.A."/>
            <person name="Ortiz-Santana B."/>
            <person name="Ovrebo C."/>
            <person name="Racz N."/>
            <person name="Riley R."/>
            <person name="Savchenko A."/>
            <person name="Shiryaev A."/>
            <person name="Soop K."/>
            <person name="Spirin V."/>
            <person name="Szebenyi C."/>
            <person name="Tomsovsky M."/>
            <person name="Tulloss R.E."/>
            <person name="Uehling J."/>
            <person name="Grigoriev I.V."/>
            <person name="Vagvolgyi C."/>
            <person name="Papp T."/>
            <person name="Martin F.M."/>
            <person name="Miettinen O."/>
            <person name="Hibbett D.S."/>
            <person name="Nagy L.G."/>
        </authorList>
    </citation>
    <scope>NUCLEOTIDE SEQUENCE [LARGE SCALE GENOMIC DNA]</scope>
    <source>
        <strain evidence="5 6">CBS 121175</strain>
    </source>
</reference>
<dbReference type="InterPro" id="IPR036864">
    <property type="entry name" value="Zn2-C6_fun-type_DNA-bd_sf"/>
</dbReference>
<keyword evidence="2" id="KW-0539">Nucleus</keyword>
<keyword evidence="1" id="KW-0479">Metal-binding</keyword>
<evidence type="ECO:0000313" key="5">
    <source>
        <dbReference type="EMBL" id="TFK22891.1"/>
    </source>
</evidence>
<dbReference type="CDD" id="cd12148">
    <property type="entry name" value="fungal_TF_MHR"/>
    <property type="match status" value="1"/>
</dbReference>
<feature type="region of interest" description="Disordered" evidence="3">
    <location>
        <begin position="659"/>
        <end position="691"/>
    </location>
</feature>
<dbReference type="InterPro" id="IPR001138">
    <property type="entry name" value="Zn2Cys6_DnaBD"/>
</dbReference>
<sequence>MPSDRKAARGELKHQRLQGACDRCRQRKIRCDSGKMPDNRCSTCIAFSAECTHLHATKKAVYQFRPPRINSRDTHENIEDYHEKMQPLIETILSPTYQAPGNPAIIRSTLISLALYARALKKRMSCASTIEECSDEGSPEQAELQSDSDPIDHLPEWCETGPKVMDECMIIGFAGLSLDVPQSRFFGPSSCIDLLKTAFNFGRDSVEGLESMEQGVERYRRPEFWVIQKWEVPAKPHVSKLVFPEPDLLNSLVTLYFERIDIFLPILHRPTFEKSVRAGLHLKERDFGSSVLAVCANASRYSDDPRVISEGANSELSAGYQWFKQLKLFRENFYTAPSLYELQIYFLAVVYLQGTSMADSCWYVTGMGIRAAQDAGIHRRDPNLVRPTVESELRKRIWWALALADSFVSIACGRPRAIRPSDYDLDLPIACDDEYWENEDPSLAFTQPPGRPSQVHFFNNMLCLFGVLGSALDRFYCVRPQQNGFEVKEGWEESALGEMDSLLNAWVDSVPDHLRWDPNRADRVFLDQSAALFINYYWVQILVHRPFMATRNRLTKAFSSLAICTNAARACSRISDAHAHRSSLPAAITQAAIFQAAIVLLLSIWQAKHTGIPFNEAREMAAVHRCAKLIAAFERRIVSAGRFHDVLKSLSLVSNLPWPTTSDVESTEGAPSRTARPMSDPEQVSKGHQDANWSSLPHISIDLPLYSTDLSKPIFHSYQQVENSSNNPSPGDFETIFSQPLEMNTNHGHHNDDSVHSLSQSFDFSPTDSSENMSLDDIALWVGVPSGYDWSGWGAYIASVEALGQTAQNVF</sequence>
<dbReference type="GO" id="GO:0006351">
    <property type="term" value="P:DNA-templated transcription"/>
    <property type="evidence" value="ECO:0007669"/>
    <property type="project" value="InterPro"/>
</dbReference>
<dbReference type="EMBL" id="ML210230">
    <property type="protein sequence ID" value="TFK22891.1"/>
    <property type="molecule type" value="Genomic_DNA"/>
</dbReference>
<dbReference type="SUPFAM" id="SSF57701">
    <property type="entry name" value="Zn2/Cys6 DNA-binding domain"/>
    <property type="match status" value="1"/>
</dbReference>
<dbReference type="InterPro" id="IPR007219">
    <property type="entry name" value="XnlR_reg_dom"/>
</dbReference>
<name>A0A5C3KQQ5_COPMA</name>
<evidence type="ECO:0000256" key="1">
    <source>
        <dbReference type="ARBA" id="ARBA00022723"/>
    </source>
</evidence>
<dbReference type="PANTHER" id="PTHR46910:SF38">
    <property type="entry name" value="ZN(2)-C6 FUNGAL-TYPE DOMAIN-CONTAINING PROTEIN"/>
    <property type="match status" value="1"/>
</dbReference>
<dbReference type="PANTHER" id="PTHR46910">
    <property type="entry name" value="TRANSCRIPTION FACTOR PDR1"/>
    <property type="match status" value="1"/>
</dbReference>
<dbReference type="Pfam" id="PF04082">
    <property type="entry name" value="Fungal_trans"/>
    <property type="match status" value="1"/>
</dbReference>
<dbReference type="SMART" id="SM00066">
    <property type="entry name" value="GAL4"/>
    <property type="match status" value="1"/>
</dbReference>
<dbReference type="GO" id="GO:0000981">
    <property type="term" value="F:DNA-binding transcription factor activity, RNA polymerase II-specific"/>
    <property type="evidence" value="ECO:0007669"/>
    <property type="project" value="InterPro"/>
</dbReference>
<dbReference type="OrthoDB" id="4456959at2759"/>
<evidence type="ECO:0000256" key="3">
    <source>
        <dbReference type="SAM" id="MobiDB-lite"/>
    </source>
</evidence>
<organism evidence="5 6">
    <name type="scientific">Coprinopsis marcescibilis</name>
    <name type="common">Agaric fungus</name>
    <name type="synonym">Psathyrella marcescibilis</name>
    <dbReference type="NCBI Taxonomy" id="230819"/>
    <lineage>
        <taxon>Eukaryota</taxon>
        <taxon>Fungi</taxon>
        <taxon>Dikarya</taxon>
        <taxon>Basidiomycota</taxon>
        <taxon>Agaricomycotina</taxon>
        <taxon>Agaricomycetes</taxon>
        <taxon>Agaricomycetidae</taxon>
        <taxon>Agaricales</taxon>
        <taxon>Agaricineae</taxon>
        <taxon>Psathyrellaceae</taxon>
        <taxon>Coprinopsis</taxon>
    </lineage>
</organism>
<feature type="domain" description="Zn(2)-C6 fungal-type" evidence="4">
    <location>
        <begin position="20"/>
        <end position="53"/>
    </location>
</feature>
<dbReference type="GO" id="GO:0008270">
    <property type="term" value="F:zinc ion binding"/>
    <property type="evidence" value="ECO:0007669"/>
    <property type="project" value="InterPro"/>
</dbReference>
<dbReference type="GO" id="GO:0003677">
    <property type="term" value="F:DNA binding"/>
    <property type="evidence" value="ECO:0007669"/>
    <property type="project" value="InterPro"/>
</dbReference>
<keyword evidence="6" id="KW-1185">Reference proteome</keyword>
<dbReference type="SMART" id="SM00906">
    <property type="entry name" value="Fungal_trans"/>
    <property type="match status" value="1"/>
</dbReference>
<dbReference type="AlphaFoldDB" id="A0A5C3KQQ5"/>
<gene>
    <name evidence="5" type="ORF">FA15DRAFT_671065</name>
</gene>
<dbReference type="PROSITE" id="PS00463">
    <property type="entry name" value="ZN2_CY6_FUNGAL_1"/>
    <property type="match status" value="1"/>
</dbReference>
<accession>A0A5C3KQQ5</accession>
<proteinExistence type="predicted"/>
<dbReference type="Proteomes" id="UP000307440">
    <property type="component" value="Unassembled WGS sequence"/>
</dbReference>
<protein>
    <recommendedName>
        <fullName evidence="4">Zn(2)-C6 fungal-type domain-containing protein</fullName>
    </recommendedName>
</protein>
<dbReference type="InterPro" id="IPR050987">
    <property type="entry name" value="AtrR-like"/>
</dbReference>
<dbReference type="PROSITE" id="PS50048">
    <property type="entry name" value="ZN2_CY6_FUNGAL_2"/>
    <property type="match status" value="1"/>
</dbReference>
<evidence type="ECO:0000313" key="6">
    <source>
        <dbReference type="Proteomes" id="UP000307440"/>
    </source>
</evidence>
<evidence type="ECO:0000259" key="4">
    <source>
        <dbReference type="PROSITE" id="PS50048"/>
    </source>
</evidence>